<protein>
    <submittedName>
        <fullName evidence="2">Uncharacterized protein</fullName>
    </submittedName>
</protein>
<proteinExistence type="predicted"/>
<name>A0ABD1LRG1_9FABA</name>
<dbReference type="EMBL" id="JBGMDY010000008">
    <property type="protein sequence ID" value="KAL2325893.1"/>
    <property type="molecule type" value="Genomic_DNA"/>
</dbReference>
<accession>A0ABD1LRG1</accession>
<evidence type="ECO:0000256" key="1">
    <source>
        <dbReference type="SAM" id="MobiDB-lite"/>
    </source>
</evidence>
<sequence length="143" mass="16110">METCVPNLINSLPKDISAEFPTYVCLLENMLETSGIALSQPDCSFHLVTRTARIIEAIERLTTQMGQLQNTTERELKILRQSTIDVSDMINGLERMRRRHQETLKSSNGSKEEHREDPPRRTRNRRPTVGGESGIMASGGNAE</sequence>
<organism evidence="2 3">
    <name type="scientific">Flemingia macrophylla</name>
    <dbReference type="NCBI Taxonomy" id="520843"/>
    <lineage>
        <taxon>Eukaryota</taxon>
        <taxon>Viridiplantae</taxon>
        <taxon>Streptophyta</taxon>
        <taxon>Embryophyta</taxon>
        <taxon>Tracheophyta</taxon>
        <taxon>Spermatophyta</taxon>
        <taxon>Magnoliopsida</taxon>
        <taxon>eudicotyledons</taxon>
        <taxon>Gunneridae</taxon>
        <taxon>Pentapetalae</taxon>
        <taxon>rosids</taxon>
        <taxon>fabids</taxon>
        <taxon>Fabales</taxon>
        <taxon>Fabaceae</taxon>
        <taxon>Papilionoideae</taxon>
        <taxon>50 kb inversion clade</taxon>
        <taxon>NPAAA clade</taxon>
        <taxon>indigoferoid/millettioid clade</taxon>
        <taxon>Phaseoleae</taxon>
        <taxon>Flemingia</taxon>
    </lineage>
</organism>
<dbReference type="AlphaFoldDB" id="A0ABD1LRG1"/>
<keyword evidence="3" id="KW-1185">Reference proteome</keyword>
<dbReference type="Proteomes" id="UP001603857">
    <property type="component" value="Unassembled WGS sequence"/>
</dbReference>
<comment type="caution">
    <text evidence="2">The sequence shown here is derived from an EMBL/GenBank/DDBJ whole genome shotgun (WGS) entry which is preliminary data.</text>
</comment>
<evidence type="ECO:0000313" key="3">
    <source>
        <dbReference type="Proteomes" id="UP001603857"/>
    </source>
</evidence>
<feature type="region of interest" description="Disordered" evidence="1">
    <location>
        <begin position="97"/>
        <end position="143"/>
    </location>
</feature>
<feature type="compositionally biased region" description="Basic and acidic residues" evidence="1">
    <location>
        <begin position="110"/>
        <end position="120"/>
    </location>
</feature>
<evidence type="ECO:0000313" key="2">
    <source>
        <dbReference type="EMBL" id="KAL2325893.1"/>
    </source>
</evidence>
<reference evidence="2 3" key="1">
    <citation type="submission" date="2024-08" db="EMBL/GenBank/DDBJ databases">
        <title>Insights into the chromosomal genome structure of Flemingia macrophylla.</title>
        <authorList>
            <person name="Ding Y."/>
            <person name="Zhao Y."/>
            <person name="Bi W."/>
            <person name="Wu M."/>
            <person name="Zhao G."/>
            <person name="Gong Y."/>
            <person name="Li W."/>
            <person name="Zhang P."/>
        </authorList>
    </citation>
    <scope>NUCLEOTIDE SEQUENCE [LARGE SCALE GENOMIC DNA]</scope>
    <source>
        <strain evidence="2">DYQJB</strain>
        <tissue evidence="2">Leaf</tissue>
    </source>
</reference>
<gene>
    <name evidence="2" type="ORF">Fmac_024951</name>
</gene>